<dbReference type="ESTHER" id="parti-a0a0n5a6e3">
    <property type="family name" value="Cholinesterase-like"/>
</dbReference>
<dbReference type="GO" id="GO:0005615">
    <property type="term" value="C:extracellular space"/>
    <property type="evidence" value="ECO:0007669"/>
    <property type="project" value="TreeGrafter"/>
</dbReference>
<dbReference type="GO" id="GO:0005886">
    <property type="term" value="C:plasma membrane"/>
    <property type="evidence" value="ECO:0007669"/>
    <property type="project" value="TreeGrafter"/>
</dbReference>
<evidence type="ECO:0000256" key="5">
    <source>
        <dbReference type="SAM" id="SignalP"/>
    </source>
</evidence>
<name>A0A0N5A6E3_PARTI</name>
<dbReference type="PRINTS" id="PR00878">
    <property type="entry name" value="CHOLNESTRASE"/>
</dbReference>
<dbReference type="InterPro" id="IPR002018">
    <property type="entry name" value="CarbesteraseB"/>
</dbReference>
<evidence type="ECO:0000259" key="6">
    <source>
        <dbReference type="Pfam" id="PF00135"/>
    </source>
</evidence>
<organism evidence="7 8">
    <name type="scientific">Parastrongyloides trichosuri</name>
    <name type="common">Possum-specific nematode worm</name>
    <dbReference type="NCBI Taxonomy" id="131310"/>
    <lineage>
        <taxon>Eukaryota</taxon>
        <taxon>Metazoa</taxon>
        <taxon>Ecdysozoa</taxon>
        <taxon>Nematoda</taxon>
        <taxon>Chromadorea</taxon>
        <taxon>Rhabditida</taxon>
        <taxon>Tylenchina</taxon>
        <taxon>Panagrolaimomorpha</taxon>
        <taxon>Strongyloidoidea</taxon>
        <taxon>Strongyloididae</taxon>
        <taxon>Parastrongyloides</taxon>
    </lineage>
</organism>
<protein>
    <submittedName>
        <fullName evidence="8">Acetylcholinesterase</fullName>
    </submittedName>
</protein>
<dbReference type="PANTHER" id="PTHR43918">
    <property type="entry name" value="ACETYLCHOLINESTERASE"/>
    <property type="match status" value="1"/>
</dbReference>
<dbReference type="AlphaFoldDB" id="A0A0N5A6E3"/>
<accession>A0A0N5A6E3</accession>
<dbReference type="Gene3D" id="3.40.50.1820">
    <property type="entry name" value="alpha/beta hydrolase"/>
    <property type="match status" value="1"/>
</dbReference>
<dbReference type="Proteomes" id="UP000038045">
    <property type="component" value="Unplaced"/>
</dbReference>
<keyword evidence="3" id="KW-0378">Hydrolase</keyword>
<evidence type="ECO:0000313" key="8">
    <source>
        <dbReference type="WBParaSite" id="PTRK_0001755700.1"/>
    </source>
</evidence>
<dbReference type="PANTHER" id="PTHR43918:SF15">
    <property type="entry name" value="CARBOXYLIC ESTER HYDROLASE"/>
    <property type="match status" value="1"/>
</dbReference>
<dbReference type="InterPro" id="IPR000997">
    <property type="entry name" value="Cholinesterase"/>
</dbReference>
<evidence type="ECO:0000256" key="4">
    <source>
        <dbReference type="ARBA" id="ARBA00023157"/>
    </source>
</evidence>
<reference evidence="8" key="1">
    <citation type="submission" date="2017-02" db="UniProtKB">
        <authorList>
            <consortium name="WormBaseParasite"/>
        </authorList>
    </citation>
    <scope>IDENTIFICATION</scope>
</reference>
<keyword evidence="5" id="KW-0732">Signal</keyword>
<evidence type="ECO:0000256" key="2">
    <source>
        <dbReference type="ARBA" id="ARBA00022487"/>
    </source>
</evidence>
<dbReference type="STRING" id="131310.A0A0N5A6E3"/>
<evidence type="ECO:0000256" key="3">
    <source>
        <dbReference type="ARBA" id="ARBA00022801"/>
    </source>
</evidence>
<dbReference type="Pfam" id="PF00135">
    <property type="entry name" value="COesterase"/>
    <property type="match status" value="1"/>
</dbReference>
<proteinExistence type="inferred from homology"/>
<evidence type="ECO:0000313" key="7">
    <source>
        <dbReference type="Proteomes" id="UP000038045"/>
    </source>
</evidence>
<evidence type="ECO:0000256" key="1">
    <source>
        <dbReference type="ARBA" id="ARBA00005964"/>
    </source>
</evidence>
<sequence>MINHLCIFTILLLSSSPVFEAKNRAKRSKSEQNEKAYIPKQSLTFENKETVDEYLGIPFAKPPLETLRFKSPQNYTETFTKDKPFNASTPAATCPQDLFNTSIYALDFWNPPNNISENCLQLNMWVPKDKTDLPVLVNLCGGAYWRLGASADIFNGSVLAAYSGAIVVNLNFRLGALGFARHNKSGIKGNMGLLDQQMGLQWIKENIEQFGGDPNKVTLMGEQTGASSAQAHLYSDGSKGLFNRIALTSGVLENPWASRSNRYEEKTTERLATLLKCTKESQDDENKDEQKEKKNNINVDLSCLQNKTYDEILNATKKIKEESKLTFGFPFSLIVKDGEFFQKNITNKKPHVQNVDILMGNTKNEGSFFLWYYFNKTIDCHLNMTAQPMTGNCSVSENAFDTIVKNVSSLFKKDKSWESKVKSVYNDSKEDKIDSANKFLTDLLFDCGLKQFADNITENKANGSYVYNFRHRSNEKNTTWPQSFGTVHAALIEFLFGRPFRYPNH</sequence>
<feature type="domain" description="Carboxylesterase type B" evidence="6">
    <location>
        <begin position="45"/>
        <end position="501"/>
    </location>
</feature>
<feature type="signal peptide" evidence="5">
    <location>
        <begin position="1"/>
        <end position="21"/>
    </location>
</feature>
<dbReference type="GO" id="GO:0003990">
    <property type="term" value="F:acetylcholinesterase activity"/>
    <property type="evidence" value="ECO:0007669"/>
    <property type="project" value="TreeGrafter"/>
</dbReference>
<keyword evidence="7" id="KW-1185">Reference proteome</keyword>
<comment type="similarity">
    <text evidence="1">Belongs to the type-B carboxylesterase/lipase family.</text>
</comment>
<dbReference type="GO" id="GO:0019695">
    <property type="term" value="P:choline metabolic process"/>
    <property type="evidence" value="ECO:0007669"/>
    <property type="project" value="TreeGrafter"/>
</dbReference>
<dbReference type="SUPFAM" id="SSF53474">
    <property type="entry name" value="alpha/beta-Hydrolases"/>
    <property type="match status" value="1"/>
</dbReference>
<dbReference type="InterPro" id="IPR050654">
    <property type="entry name" value="AChE-related_enzymes"/>
</dbReference>
<dbReference type="WBParaSite" id="PTRK_0001755700.1">
    <property type="protein sequence ID" value="PTRK_0001755700.1"/>
    <property type="gene ID" value="PTRK_0001755700"/>
</dbReference>
<dbReference type="GO" id="GO:0006581">
    <property type="term" value="P:acetylcholine catabolic process"/>
    <property type="evidence" value="ECO:0007669"/>
    <property type="project" value="TreeGrafter"/>
</dbReference>
<feature type="chain" id="PRO_5005892967" evidence="5">
    <location>
        <begin position="22"/>
        <end position="505"/>
    </location>
</feature>
<keyword evidence="4" id="KW-1015">Disulfide bond</keyword>
<keyword evidence="2" id="KW-0719">Serine esterase</keyword>
<dbReference type="InterPro" id="IPR029058">
    <property type="entry name" value="AB_hydrolase_fold"/>
</dbReference>